<evidence type="ECO:0000313" key="3">
    <source>
        <dbReference type="EMBL" id="RDX67707.1"/>
    </source>
</evidence>
<keyword evidence="1" id="KW-0732">Signal</keyword>
<protein>
    <recommendedName>
        <fullName evidence="2">Reverse transcriptase Ty1/copia-type domain-containing protein</fullName>
    </recommendedName>
</protein>
<feature type="non-terminal residue" evidence="3">
    <location>
        <position position="1"/>
    </location>
</feature>
<dbReference type="EMBL" id="QJKJ01012879">
    <property type="protein sequence ID" value="RDX67707.1"/>
    <property type="molecule type" value="Genomic_DNA"/>
</dbReference>
<evidence type="ECO:0000256" key="1">
    <source>
        <dbReference type="SAM" id="SignalP"/>
    </source>
</evidence>
<feature type="chain" id="PRO_5016820788" description="Reverse transcriptase Ty1/copia-type domain-containing protein" evidence="1">
    <location>
        <begin position="18"/>
        <end position="265"/>
    </location>
</feature>
<evidence type="ECO:0000259" key="2">
    <source>
        <dbReference type="Pfam" id="PF07727"/>
    </source>
</evidence>
<keyword evidence="4" id="KW-1185">Reference proteome</keyword>
<dbReference type="InterPro" id="IPR043502">
    <property type="entry name" value="DNA/RNA_pol_sf"/>
</dbReference>
<organism evidence="3 4">
    <name type="scientific">Mucuna pruriens</name>
    <name type="common">Velvet bean</name>
    <name type="synonym">Dolichos pruriens</name>
    <dbReference type="NCBI Taxonomy" id="157652"/>
    <lineage>
        <taxon>Eukaryota</taxon>
        <taxon>Viridiplantae</taxon>
        <taxon>Streptophyta</taxon>
        <taxon>Embryophyta</taxon>
        <taxon>Tracheophyta</taxon>
        <taxon>Spermatophyta</taxon>
        <taxon>Magnoliopsida</taxon>
        <taxon>eudicotyledons</taxon>
        <taxon>Gunneridae</taxon>
        <taxon>Pentapetalae</taxon>
        <taxon>rosids</taxon>
        <taxon>fabids</taxon>
        <taxon>Fabales</taxon>
        <taxon>Fabaceae</taxon>
        <taxon>Papilionoideae</taxon>
        <taxon>50 kb inversion clade</taxon>
        <taxon>NPAAA clade</taxon>
        <taxon>indigoferoid/millettioid clade</taxon>
        <taxon>Phaseoleae</taxon>
        <taxon>Mucuna</taxon>
    </lineage>
</organism>
<dbReference type="SUPFAM" id="SSF56672">
    <property type="entry name" value="DNA/RNA polymerases"/>
    <property type="match status" value="1"/>
</dbReference>
<sequence>MLSAPCCWILMCHHVFCVKPFSITIHLINILSSPSFNNESPFTRLFGHPLDYSSLHIFGCFVQCAFLGYCPFKMAFYVRIPTFIGFESLEMLSSKTILFFATQYDSLHSPISISPFSHIRKPPERYISSLTTTLSSIPTPSRIRGNSNMGYNYDETFVLVAKMTTMRTILTLAASQSWPLHQTDVKNAFLHGDLKEEVCIKLPYGMHTHYPNIVCKLKHSLYGLKQTPRVWFENQYDPSLFLQRTPKRIVVLLVYVDDIMVIGSD</sequence>
<gene>
    <name evidence="3" type="ORF">CR513_53379</name>
</gene>
<dbReference type="STRING" id="157652.A0A371ENS6"/>
<feature type="domain" description="Reverse transcriptase Ty1/copia-type" evidence="2">
    <location>
        <begin position="150"/>
        <end position="265"/>
    </location>
</feature>
<dbReference type="Proteomes" id="UP000257109">
    <property type="component" value="Unassembled WGS sequence"/>
</dbReference>
<name>A0A371ENS6_MUCPR</name>
<feature type="signal peptide" evidence="1">
    <location>
        <begin position="1"/>
        <end position="17"/>
    </location>
</feature>
<dbReference type="OrthoDB" id="2012657at2759"/>
<accession>A0A371ENS6</accession>
<proteinExistence type="predicted"/>
<dbReference type="Pfam" id="PF07727">
    <property type="entry name" value="RVT_2"/>
    <property type="match status" value="1"/>
</dbReference>
<evidence type="ECO:0000313" key="4">
    <source>
        <dbReference type="Proteomes" id="UP000257109"/>
    </source>
</evidence>
<comment type="caution">
    <text evidence="3">The sequence shown here is derived from an EMBL/GenBank/DDBJ whole genome shotgun (WGS) entry which is preliminary data.</text>
</comment>
<dbReference type="InterPro" id="IPR013103">
    <property type="entry name" value="RVT_2"/>
</dbReference>
<reference evidence="3" key="1">
    <citation type="submission" date="2018-05" db="EMBL/GenBank/DDBJ databases">
        <title>Draft genome of Mucuna pruriens seed.</title>
        <authorList>
            <person name="Nnadi N.E."/>
            <person name="Vos R."/>
            <person name="Hasami M.H."/>
            <person name="Devisetty U.K."/>
            <person name="Aguiy J.C."/>
        </authorList>
    </citation>
    <scope>NUCLEOTIDE SEQUENCE [LARGE SCALE GENOMIC DNA]</scope>
    <source>
        <strain evidence="3">JCA_2017</strain>
    </source>
</reference>
<dbReference type="AlphaFoldDB" id="A0A371ENS6"/>